<protein>
    <submittedName>
        <fullName evidence="2">Uncharacterized protein</fullName>
    </submittedName>
</protein>
<sequence length="111" mass="12309">MIAPDSTRQRPAADADRQDPAAPDLAERAAPVRELMADAHLRHHRWITEHGVDLPEVQHRTTEGRTSPWSARTTSGGLNSCPPLRPQGTDRDEAPRAAWWFSVRSGPLRCG</sequence>
<feature type="region of interest" description="Disordered" evidence="1">
    <location>
        <begin position="57"/>
        <end position="93"/>
    </location>
</feature>
<dbReference type="Proteomes" id="UP001500635">
    <property type="component" value="Unassembled WGS sequence"/>
</dbReference>
<feature type="compositionally biased region" description="Basic and acidic residues" evidence="1">
    <location>
        <begin position="7"/>
        <end position="29"/>
    </location>
</feature>
<name>A0ABP8JNQ6_9ACTN</name>
<evidence type="ECO:0000313" key="3">
    <source>
        <dbReference type="Proteomes" id="UP001500635"/>
    </source>
</evidence>
<proteinExistence type="predicted"/>
<accession>A0ABP8JNQ6</accession>
<gene>
    <name evidence="2" type="ORF">GCM10023147_24630</name>
</gene>
<reference evidence="3" key="1">
    <citation type="journal article" date="2019" name="Int. J. Syst. Evol. Microbiol.">
        <title>The Global Catalogue of Microorganisms (GCM) 10K type strain sequencing project: providing services to taxonomists for standard genome sequencing and annotation.</title>
        <authorList>
            <consortium name="The Broad Institute Genomics Platform"/>
            <consortium name="The Broad Institute Genome Sequencing Center for Infectious Disease"/>
            <person name="Wu L."/>
            <person name="Ma J."/>
        </authorList>
    </citation>
    <scope>NUCLEOTIDE SEQUENCE [LARGE SCALE GENOMIC DNA]</scope>
    <source>
        <strain evidence="3">JCM 17688</strain>
    </source>
</reference>
<comment type="caution">
    <text evidence="2">The sequence shown here is derived from an EMBL/GenBank/DDBJ whole genome shotgun (WGS) entry which is preliminary data.</text>
</comment>
<keyword evidence="3" id="KW-1185">Reference proteome</keyword>
<feature type="region of interest" description="Disordered" evidence="1">
    <location>
        <begin position="1"/>
        <end position="29"/>
    </location>
</feature>
<organism evidence="2 3">
    <name type="scientific">Tsukamurella soli</name>
    <dbReference type="NCBI Taxonomy" id="644556"/>
    <lineage>
        <taxon>Bacteria</taxon>
        <taxon>Bacillati</taxon>
        <taxon>Actinomycetota</taxon>
        <taxon>Actinomycetes</taxon>
        <taxon>Mycobacteriales</taxon>
        <taxon>Tsukamurellaceae</taxon>
        <taxon>Tsukamurella</taxon>
    </lineage>
</organism>
<feature type="compositionally biased region" description="Polar residues" evidence="1">
    <location>
        <begin position="64"/>
        <end position="78"/>
    </location>
</feature>
<evidence type="ECO:0000313" key="2">
    <source>
        <dbReference type="EMBL" id="GAA4393703.1"/>
    </source>
</evidence>
<dbReference type="EMBL" id="BAABFR010000034">
    <property type="protein sequence ID" value="GAA4393703.1"/>
    <property type="molecule type" value="Genomic_DNA"/>
</dbReference>
<evidence type="ECO:0000256" key="1">
    <source>
        <dbReference type="SAM" id="MobiDB-lite"/>
    </source>
</evidence>